<sequence length="133" mass="14520">MEKMKFRTAIMMATLALPMATVACSNSGNKSLKNETQATVDTKIIDGVTTKEQVKQMFGDPLNVNYTDSGKEIWKYEMVHSSVDGINFVPGMAYFGSRNHGISKQLAIIFDGNKVLHHTMASSKTVTGTGVLN</sequence>
<evidence type="ECO:0000313" key="3">
    <source>
        <dbReference type="Proteomes" id="UP000216033"/>
    </source>
</evidence>
<protein>
    <recommendedName>
        <fullName evidence="4">Lipoprotein SmpA/OmlA domain-containing protein</fullName>
    </recommendedName>
</protein>
<evidence type="ECO:0008006" key="4">
    <source>
        <dbReference type="Google" id="ProtNLM"/>
    </source>
</evidence>
<dbReference type="Proteomes" id="UP000216033">
    <property type="component" value="Unassembled WGS sequence"/>
</dbReference>
<accession>A0A270BQT5</accession>
<evidence type="ECO:0000313" key="2">
    <source>
        <dbReference type="EMBL" id="PAL27372.1"/>
    </source>
</evidence>
<dbReference type="AlphaFoldDB" id="A0A270BQT5"/>
<keyword evidence="3" id="KW-1185">Reference proteome</keyword>
<dbReference type="EMBL" id="NDFP01000003">
    <property type="protein sequence ID" value="PAL27372.1"/>
    <property type="molecule type" value="Genomic_DNA"/>
</dbReference>
<keyword evidence="1" id="KW-0732">Signal</keyword>
<reference evidence="2 3" key="1">
    <citation type="submission" date="2017-04" db="EMBL/GenBank/DDBJ databases">
        <title>Kefir bacterial isolates.</title>
        <authorList>
            <person name="Kim Y."/>
            <person name="Blasche S."/>
            <person name="Patil K.R."/>
        </authorList>
    </citation>
    <scope>NUCLEOTIDE SEQUENCE [LARGE SCALE GENOMIC DNA]</scope>
    <source>
        <strain evidence="2 3">KR-2</strain>
    </source>
</reference>
<name>A0A270BQT5_9PROT</name>
<proteinExistence type="predicted"/>
<comment type="caution">
    <text evidence="2">The sequence shown here is derived from an EMBL/GenBank/DDBJ whole genome shotgun (WGS) entry which is preliminary data.</text>
</comment>
<organism evidence="2 3">
    <name type="scientific">Acetobacter syzygii</name>
    <dbReference type="NCBI Taxonomy" id="146476"/>
    <lineage>
        <taxon>Bacteria</taxon>
        <taxon>Pseudomonadati</taxon>
        <taxon>Pseudomonadota</taxon>
        <taxon>Alphaproteobacteria</taxon>
        <taxon>Acetobacterales</taxon>
        <taxon>Acetobacteraceae</taxon>
        <taxon>Acetobacter</taxon>
    </lineage>
</organism>
<feature type="chain" id="PRO_5013283956" description="Lipoprotein SmpA/OmlA domain-containing protein" evidence="1">
    <location>
        <begin position="24"/>
        <end position="133"/>
    </location>
</feature>
<dbReference type="PROSITE" id="PS51257">
    <property type="entry name" value="PROKAR_LIPOPROTEIN"/>
    <property type="match status" value="1"/>
</dbReference>
<gene>
    <name evidence="2" type="ORF">B9K05_05365</name>
</gene>
<evidence type="ECO:0000256" key="1">
    <source>
        <dbReference type="SAM" id="SignalP"/>
    </source>
</evidence>
<feature type="signal peptide" evidence="1">
    <location>
        <begin position="1"/>
        <end position="23"/>
    </location>
</feature>